<organism evidence="5">
    <name type="scientific">Phaeodactylum tricornutum</name>
    <name type="common">Diatom</name>
    <dbReference type="NCBI Taxonomy" id="2850"/>
    <lineage>
        <taxon>Eukaryota</taxon>
        <taxon>Sar</taxon>
        <taxon>Stramenopiles</taxon>
        <taxon>Ochrophyta</taxon>
        <taxon>Bacillariophyta</taxon>
        <taxon>Bacillariophyceae</taxon>
        <taxon>Bacillariophycidae</taxon>
        <taxon>Naviculales</taxon>
        <taxon>Phaeodactylaceae</taxon>
        <taxon>Phaeodactylum</taxon>
    </lineage>
</organism>
<dbReference type="InterPro" id="IPR007051">
    <property type="entry name" value="CHORD_dom"/>
</dbReference>
<dbReference type="Gene3D" id="4.10.1130.20">
    <property type="match status" value="1"/>
</dbReference>
<evidence type="ECO:0000256" key="1">
    <source>
        <dbReference type="ARBA" id="ARBA00022723"/>
    </source>
</evidence>
<gene>
    <name evidence="5" type="ORF">PTTT1_LOCUS38897</name>
</gene>
<dbReference type="EMBL" id="OU594944">
    <property type="protein sequence ID" value="CAG9288553.1"/>
    <property type="molecule type" value="Genomic_DNA"/>
</dbReference>
<sequence length="301" mass="33292">MKVLLHYEDNEDSSLHKSLKITLPKSWKTGPTSRLLTQFLESYNANESFRSNPLTEATMHLETRSISTESGPTVSGRVALASDAVVVDVIADRADIYIVHGPSRTLQDMADEVAEAKRQKAERLKGSVACLHFGCQNRFPKGGPYPDCRYHKAPPVFHETAKFWSCCPNKKAYDWETFQAIPGCETGTCTDVREEGDDGKQFLGGSDLREKTEAVPLKSIDDFNKAQTSGEAAPILERLETVLLQLGVEKELFQQVVHGMKVNLEAQTANEAELMEAVKNELGGKLKAAIKAVAVEQLRIK</sequence>
<keyword evidence="1" id="KW-0479">Metal-binding</keyword>
<evidence type="ECO:0000259" key="4">
    <source>
        <dbReference type="PROSITE" id="PS51401"/>
    </source>
</evidence>
<dbReference type="PROSITE" id="PS51401">
    <property type="entry name" value="CHORD"/>
    <property type="match status" value="1"/>
</dbReference>
<dbReference type="PANTHER" id="PTHR46983">
    <property type="entry name" value="CYSTEINE AND HISTIDINE-RICH DOMAIN-CONTAINING PROTEIN 1"/>
    <property type="match status" value="1"/>
</dbReference>
<evidence type="ECO:0000313" key="5">
    <source>
        <dbReference type="EMBL" id="CAG9288553.1"/>
    </source>
</evidence>
<accession>A0A8J9TTU7</accession>
<evidence type="ECO:0000256" key="2">
    <source>
        <dbReference type="ARBA" id="ARBA00022737"/>
    </source>
</evidence>
<proteinExistence type="predicted"/>
<dbReference type="GO" id="GO:0046872">
    <property type="term" value="F:metal ion binding"/>
    <property type="evidence" value="ECO:0007669"/>
    <property type="project" value="UniProtKB-KW"/>
</dbReference>
<dbReference type="OMA" id="HETAKFW"/>
<dbReference type="AlphaFoldDB" id="A0A8J9TTU7"/>
<protein>
    <recommendedName>
        <fullName evidence="4">CHORD domain-containing protein</fullName>
    </recommendedName>
</protein>
<name>A0A8J9TTU7_PHATR</name>
<keyword evidence="3" id="KW-0862">Zinc</keyword>
<keyword evidence="2" id="KW-0677">Repeat</keyword>
<reference evidence="5" key="1">
    <citation type="submission" date="2022-02" db="EMBL/GenBank/DDBJ databases">
        <authorList>
            <person name="Giguere J D."/>
        </authorList>
    </citation>
    <scope>NUCLEOTIDE SEQUENCE</scope>
    <source>
        <strain evidence="5">CCAP 1055/1</strain>
    </source>
</reference>
<dbReference type="Pfam" id="PF04968">
    <property type="entry name" value="CHORD"/>
    <property type="match status" value="1"/>
</dbReference>
<dbReference type="Proteomes" id="UP000836788">
    <property type="component" value="Chromosome 3"/>
</dbReference>
<dbReference type="InterPro" id="IPR039790">
    <property type="entry name" value="CHRD1"/>
</dbReference>
<feature type="domain" description="CHORD" evidence="4">
    <location>
        <begin position="130"/>
        <end position="189"/>
    </location>
</feature>
<dbReference type="PANTHER" id="PTHR46983:SF3">
    <property type="entry name" value="CHPADIPLOID STATE MAINTENANCE PROTEIN CHPA"/>
    <property type="match status" value="1"/>
</dbReference>
<evidence type="ECO:0000256" key="3">
    <source>
        <dbReference type="ARBA" id="ARBA00022833"/>
    </source>
</evidence>